<protein>
    <submittedName>
        <fullName evidence="1">Uncharacterized protein</fullName>
    </submittedName>
</protein>
<organism evidence="1 2">
    <name type="scientific">Cupriavidus taiwanensis</name>
    <dbReference type="NCBI Taxonomy" id="164546"/>
    <lineage>
        <taxon>Bacteria</taxon>
        <taxon>Pseudomonadati</taxon>
        <taxon>Pseudomonadota</taxon>
        <taxon>Betaproteobacteria</taxon>
        <taxon>Burkholderiales</taxon>
        <taxon>Burkholderiaceae</taxon>
        <taxon>Cupriavidus</taxon>
    </lineage>
</organism>
<evidence type="ECO:0000313" key="2">
    <source>
        <dbReference type="Proteomes" id="UP000256805"/>
    </source>
</evidence>
<dbReference type="EMBL" id="OVTA01000091">
    <property type="protein sequence ID" value="SPS02737.1"/>
    <property type="molecule type" value="Genomic_DNA"/>
</dbReference>
<name>A0A375JCA3_9BURK</name>
<evidence type="ECO:0000313" key="1">
    <source>
        <dbReference type="EMBL" id="SPS02737.1"/>
    </source>
</evidence>
<dbReference type="RefSeq" id="WP_084402687.1">
    <property type="nucleotide sequence ID" value="NZ_OVTA01000091.1"/>
</dbReference>
<proteinExistence type="predicted"/>
<gene>
    <name evidence="1" type="ORF">CBM2634_U270001</name>
</gene>
<reference evidence="1 2" key="1">
    <citation type="submission" date="2018-01" db="EMBL/GenBank/DDBJ databases">
        <authorList>
            <person name="Gaut B.S."/>
            <person name="Morton B.R."/>
            <person name="Clegg M.T."/>
            <person name="Duvall M.R."/>
        </authorList>
    </citation>
    <scope>NUCLEOTIDE SEQUENCE [LARGE SCALE GENOMIC DNA]</scope>
    <source>
        <strain evidence="1">Cupriavidus taiwanensis cmp 52</strain>
    </source>
</reference>
<dbReference type="Proteomes" id="UP000256805">
    <property type="component" value="Unassembled WGS sequence"/>
</dbReference>
<sequence>MLEPADALRQHRTEVISAILHALGDNELDEAQAQIENLIELTKLPSDHPDILVFRVLVYIQRGEALNALHYLNGLDQQHCPDLRTLCLYFLEDPLWEGLATELAESDPRPHIRTSMGLLINRRPGLPVSGVTS</sequence>
<dbReference type="AlphaFoldDB" id="A0A375JCA3"/>
<accession>A0A375JCA3</accession>